<name>A0A4R6TIA8_9FLAO</name>
<proteinExistence type="predicted"/>
<dbReference type="Proteomes" id="UP000295390">
    <property type="component" value="Unassembled WGS sequence"/>
</dbReference>
<reference evidence="1 2" key="1">
    <citation type="submission" date="2019-03" db="EMBL/GenBank/DDBJ databases">
        <title>Genomic Encyclopedia of Type Strains, Phase III (KMG-III): the genomes of soil and plant-associated and newly described type strains.</title>
        <authorList>
            <person name="Whitman W."/>
        </authorList>
    </citation>
    <scope>NUCLEOTIDE SEQUENCE [LARGE SCALE GENOMIC DNA]</scope>
    <source>
        <strain evidence="1 2">CECT 8283</strain>
    </source>
</reference>
<comment type="caution">
    <text evidence="1">The sequence shown here is derived from an EMBL/GenBank/DDBJ whole genome shotgun (WGS) entry which is preliminary data.</text>
</comment>
<dbReference type="EMBL" id="SNYH01000003">
    <property type="protein sequence ID" value="TDQ27571.1"/>
    <property type="molecule type" value="Genomic_DNA"/>
</dbReference>
<evidence type="ECO:0000313" key="1">
    <source>
        <dbReference type="EMBL" id="TDQ27571.1"/>
    </source>
</evidence>
<dbReference type="RefSeq" id="WP_166627736.1">
    <property type="nucleotide sequence ID" value="NZ_SNYH01000003.1"/>
</dbReference>
<dbReference type="AlphaFoldDB" id="A0A4R6TIA8"/>
<sequence>MNGSIMQTPFKQSAEAGQSLVAFKGATVRVPLAGGSHTEIIASLNAVFAEPFVTQKSQEKTLSL</sequence>
<accession>A0A4R6TIA8</accession>
<evidence type="ECO:0000313" key="2">
    <source>
        <dbReference type="Proteomes" id="UP000295390"/>
    </source>
</evidence>
<protein>
    <submittedName>
        <fullName evidence="1">Uncharacterized protein</fullName>
    </submittedName>
</protein>
<organism evidence="1 2">
    <name type="scientific">Tenacibaculum caenipelagi</name>
    <dbReference type="NCBI Taxonomy" id="1325435"/>
    <lineage>
        <taxon>Bacteria</taxon>
        <taxon>Pseudomonadati</taxon>
        <taxon>Bacteroidota</taxon>
        <taxon>Flavobacteriia</taxon>
        <taxon>Flavobacteriales</taxon>
        <taxon>Flavobacteriaceae</taxon>
        <taxon>Tenacibaculum</taxon>
    </lineage>
</organism>
<keyword evidence="2" id="KW-1185">Reference proteome</keyword>
<gene>
    <name evidence="1" type="ORF">DFQ07_1422</name>
</gene>